<reference evidence="2" key="1">
    <citation type="journal article" date="2015" name="Nature">
        <title>Complex archaea that bridge the gap between prokaryotes and eukaryotes.</title>
        <authorList>
            <person name="Spang A."/>
            <person name="Saw J.H."/>
            <person name="Jorgensen S.L."/>
            <person name="Zaremba-Niedzwiedzka K."/>
            <person name="Martijn J."/>
            <person name="Lind A.E."/>
            <person name="van Eijk R."/>
            <person name="Schleper C."/>
            <person name="Guy L."/>
            <person name="Ettema T.J."/>
        </authorList>
    </citation>
    <scope>NUCLEOTIDE SEQUENCE</scope>
</reference>
<evidence type="ECO:0000313" key="2">
    <source>
        <dbReference type="EMBL" id="KKL59331.1"/>
    </source>
</evidence>
<evidence type="ECO:0000256" key="1">
    <source>
        <dbReference type="SAM" id="Phobius"/>
    </source>
</evidence>
<gene>
    <name evidence="2" type="ORF">LCGC14_2216420</name>
</gene>
<feature type="transmembrane region" description="Helical" evidence="1">
    <location>
        <begin position="21"/>
        <end position="42"/>
    </location>
</feature>
<dbReference type="AlphaFoldDB" id="A0A0F9DZS3"/>
<name>A0A0F9DZS3_9ZZZZ</name>
<accession>A0A0F9DZS3</accession>
<proteinExistence type="predicted"/>
<keyword evidence="1" id="KW-0812">Transmembrane</keyword>
<protein>
    <submittedName>
        <fullName evidence="2">Uncharacterized protein</fullName>
    </submittedName>
</protein>
<sequence length="135" mass="15084">MADESVFWRLREWINTGIGRIVIIVITLALVAGAAIVATMSVTSPEKDAEETHARGAVTLYLCKACGATGKTHKETEAKFPLECPQCKKRKAVAAFKCFRCEKTIEAVYAPLFRCRHCKYVYDYSTLAPPEPVRR</sequence>
<dbReference type="EMBL" id="LAZR01029522">
    <property type="protein sequence ID" value="KKL59331.1"/>
    <property type="molecule type" value="Genomic_DNA"/>
</dbReference>
<organism evidence="2">
    <name type="scientific">marine sediment metagenome</name>
    <dbReference type="NCBI Taxonomy" id="412755"/>
    <lineage>
        <taxon>unclassified sequences</taxon>
        <taxon>metagenomes</taxon>
        <taxon>ecological metagenomes</taxon>
    </lineage>
</organism>
<keyword evidence="1" id="KW-1133">Transmembrane helix</keyword>
<comment type="caution">
    <text evidence="2">The sequence shown here is derived from an EMBL/GenBank/DDBJ whole genome shotgun (WGS) entry which is preliminary data.</text>
</comment>
<keyword evidence="1" id="KW-0472">Membrane</keyword>